<dbReference type="Gene3D" id="1.25.40.10">
    <property type="entry name" value="Tetratricopeptide repeat domain"/>
    <property type="match status" value="4"/>
</dbReference>
<dbReference type="AlphaFoldDB" id="A0A819WSS2"/>
<dbReference type="GO" id="GO:0003723">
    <property type="term" value="F:RNA binding"/>
    <property type="evidence" value="ECO:0007669"/>
    <property type="project" value="InterPro"/>
</dbReference>
<dbReference type="InterPro" id="IPR011990">
    <property type="entry name" value="TPR-like_helical_dom_sf"/>
</dbReference>
<feature type="domain" description="DYW" evidence="2">
    <location>
        <begin position="614"/>
        <end position="673"/>
    </location>
</feature>
<protein>
    <recommendedName>
        <fullName evidence="2">DYW domain-containing protein</fullName>
    </recommendedName>
</protein>
<feature type="repeat" description="PPR" evidence="1">
    <location>
        <begin position="436"/>
        <end position="466"/>
    </location>
</feature>
<organism evidence="3 4">
    <name type="scientific">Rotaria magnacalcarata</name>
    <dbReference type="NCBI Taxonomy" id="392030"/>
    <lineage>
        <taxon>Eukaryota</taxon>
        <taxon>Metazoa</taxon>
        <taxon>Spiralia</taxon>
        <taxon>Gnathifera</taxon>
        <taxon>Rotifera</taxon>
        <taxon>Eurotatoria</taxon>
        <taxon>Bdelloidea</taxon>
        <taxon>Philodinida</taxon>
        <taxon>Philodinidae</taxon>
        <taxon>Rotaria</taxon>
    </lineage>
</organism>
<dbReference type="GO" id="GO:0009451">
    <property type="term" value="P:RNA modification"/>
    <property type="evidence" value="ECO:0007669"/>
    <property type="project" value="InterPro"/>
</dbReference>
<evidence type="ECO:0000313" key="4">
    <source>
        <dbReference type="Proteomes" id="UP000663866"/>
    </source>
</evidence>
<dbReference type="Proteomes" id="UP000663866">
    <property type="component" value="Unassembled WGS sequence"/>
</dbReference>
<sequence length="678" mass="76992">MNSLFMFRRIVSLYQNLYKTSSISSSSLSSREIYSRMKKLIDSKEYKKTLDFFDQQSHSCTDFEINLALKACISLNEYQRGMNIRKKLSQNSLNNPYIQTTLIQFYSESFISSIIQLLLDCDLVMSIMLTVYSLQLPINQIISMQLCLISNNMPTKVLDLFDEMNIEPNQAILAALFSACSRVANDRAMKIGRKLLNRIPKNFLNDDKLLTSAINILMRFGDVSSAENLFQTIEKKDIVAYGAMMKGYIQNNMCDEALDLFEEIPLNLSDVSYTIIFNACAQLSTDRAMKIGRKLLNQMPKNFLNDNKLLTSAINMLMRFGDVSSAENLFQMIQKKNIITYGTMTNGYNINNEPLKSLKLFEDMKRDDINADAIVLIILIGACARIGMLSKCQSIVAQIPLHFYENQRIRNFINSYGKAGSVKDAQKIFKSIDKPDVVTYTAMINSFGLNRMDSEAVDLYRKMPNNLQDEVSSVCVLNACSHSGLLNEAHSIFNEVSHKTKKIISAMLLEDYEKSNPPYSAMYMAILSGARSSHNSILSEKIYLRMKSLFPDQKDALISGSILLCNIYSSLAGLSWTEVNGEIVQFKAHDRSHSRSKEIYADAERISSELIKHGHNYDSSWITRPLHENETIESVLCAHSERLAIAFNFIQETKPSFIQITKNLRVCGDCRNLSIIFL</sequence>
<dbReference type="NCBIfam" id="TIGR00756">
    <property type="entry name" value="PPR"/>
    <property type="match status" value="2"/>
</dbReference>
<reference evidence="3" key="1">
    <citation type="submission" date="2021-02" db="EMBL/GenBank/DDBJ databases">
        <authorList>
            <person name="Nowell W R."/>
        </authorList>
    </citation>
    <scope>NUCLEOTIDE SEQUENCE</scope>
</reference>
<proteinExistence type="predicted"/>
<evidence type="ECO:0000256" key="1">
    <source>
        <dbReference type="PROSITE-ProRule" id="PRU00708"/>
    </source>
</evidence>
<dbReference type="PROSITE" id="PS51375">
    <property type="entry name" value="PPR"/>
    <property type="match status" value="3"/>
</dbReference>
<feature type="repeat" description="PPR" evidence="1">
    <location>
        <begin position="237"/>
        <end position="267"/>
    </location>
</feature>
<dbReference type="Pfam" id="PF14432">
    <property type="entry name" value="DYW_deaminase"/>
    <property type="match status" value="1"/>
</dbReference>
<keyword evidence="4" id="KW-1185">Reference proteome</keyword>
<dbReference type="InterPro" id="IPR002885">
    <property type="entry name" value="PPR_rpt"/>
</dbReference>
<comment type="caution">
    <text evidence="3">The sequence shown here is derived from an EMBL/GenBank/DDBJ whole genome shotgun (WGS) entry which is preliminary data.</text>
</comment>
<feature type="repeat" description="PPR" evidence="1">
    <location>
        <begin position="337"/>
        <end position="371"/>
    </location>
</feature>
<dbReference type="PANTHER" id="PTHR24015:SF548">
    <property type="entry name" value="OS08G0340900 PROTEIN"/>
    <property type="match status" value="1"/>
</dbReference>
<dbReference type="SUPFAM" id="SSF48452">
    <property type="entry name" value="TPR-like"/>
    <property type="match status" value="1"/>
</dbReference>
<accession>A0A819WSS2</accession>
<dbReference type="InterPro" id="IPR046960">
    <property type="entry name" value="PPR_At4g14850-like_plant"/>
</dbReference>
<evidence type="ECO:0000259" key="2">
    <source>
        <dbReference type="Pfam" id="PF14432"/>
    </source>
</evidence>
<dbReference type="PANTHER" id="PTHR24015">
    <property type="entry name" value="OS07G0578800 PROTEIN-RELATED"/>
    <property type="match status" value="1"/>
</dbReference>
<dbReference type="EMBL" id="CAJOBG010004904">
    <property type="protein sequence ID" value="CAF4131290.1"/>
    <property type="molecule type" value="Genomic_DNA"/>
</dbReference>
<name>A0A819WSS2_9BILA</name>
<dbReference type="Pfam" id="PF13041">
    <property type="entry name" value="PPR_2"/>
    <property type="match status" value="1"/>
</dbReference>
<gene>
    <name evidence="3" type="ORF">OVN521_LOCUS22528</name>
</gene>
<evidence type="ECO:0000313" key="3">
    <source>
        <dbReference type="EMBL" id="CAF4131290.1"/>
    </source>
</evidence>
<dbReference type="Pfam" id="PF01535">
    <property type="entry name" value="PPR"/>
    <property type="match status" value="5"/>
</dbReference>
<dbReference type="GO" id="GO:0008270">
    <property type="term" value="F:zinc ion binding"/>
    <property type="evidence" value="ECO:0007669"/>
    <property type="project" value="InterPro"/>
</dbReference>
<dbReference type="InterPro" id="IPR032867">
    <property type="entry name" value="DYW_dom"/>
</dbReference>